<evidence type="ECO:0000259" key="10">
    <source>
        <dbReference type="SMART" id="SM00499"/>
    </source>
</evidence>
<evidence type="ECO:0000256" key="2">
    <source>
        <dbReference type="ARBA" id="ARBA00009748"/>
    </source>
</evidence>
<evidence type="ECO:0000256" key="1">
    <source>
        <dbReference type="ARBA" id="ARBA00004609"/>
    </source>
</evidence>
<keyword evidence="8" id="KW-0449">Lipoprotein</keyword>
<keyword evidence="4" id="KW-0472">Membrane</keyword>
<dbReference type="EMBL" id="JBDFQZ010000011">
    <property type="protein sequence ID" value="KAK9675400.1"/>
    <property type="molecule type" value="Genomic_DNA"/>
</dbReference>
<dbReference type="GO" id="GO:0005886">
    <property type="term" value="C:plasma membrane"/>
    <property type="evidence" value="ECO:0007669"/>
    <property type="project" value="UniProtKB-SubCell"/>
</dbReference>
<comment type="similarity">
    <text evidence="2">Belongs to the plant LTP family.</text>
</comment>
<dbReference type="Gene3D" id="1.10.110.10">
    <property type="entry name" value="Plant lipid-transfer and hydrophobic proteins"/>
    <property type="match status" value="1"/>
</dbReference>
<evidence type="ECO:0000313" key="12">
    <source>
        <dbReference type="Proteomes" id="UP001443914"/>
    </source>
</evidence>
<dbReference type="Pfam" id="PF14368">
    <property type="entry name" value="LTP_2"/>
    <property type="match status" value="1"/>
</dbReference>
<accession>A0AAW1HH51</accession>
<dbReference type="InterPro" id="IPR016140">
    <property type="entry name" value="Bifunc_inhib/LTP/seed_store"/>
</dbReference>
<evidence type="ECO:0000256" key="6">
    <source>
        <dbReference type="ARBA" id="ARBA00023157"/>
    </source>
</evidence>
<gene>
    <name evidence="11" type="ORF">RND81_11G005200</name>
</gene>
<dbReference type="AlphaFoldDB" id="A0AAW1HH51"/>
<dbReference type="GO" id="GO:0098552">
    <property type="term" value="C:side of membrane"/>
    <property type="evidence" value="ECO:0007669"/>
    <property type="project" value="UniProtKB-KW"/>
</dbReference>
<protein>
    <recommendedName>
        <fullName evidence="10">Bifunctional inhibitor/plant lipid transfer protein/seed storage helical domain-containing protein</fullName>
    </recommendedName>
</protein>
<evidence type="ECO:0000313" key="11">
    <source>
        <dbReference type="EMBL" id="KAK9675400.1"/>
    </source>
</evidence>
<comment type="subcellular location">
    <subcellularLocation>
        <location evidence="1">Cell membrane</location>
        <topology evidence="1">Lipid-anchor</topology>
        <topology evidence="1">GPI-anchor</topology>
    </subcellularLocation>
</comment>
<dbReference type="Proteomes" id="UP001443914">
    <property type="component" value="Unassembled WGS sequence"/>
</dbReference>
<evidence type="ECO:0000256" key="8">
    <source>
        <dbReference type="ARBA" id="ARBA00023288"/>
    </source>
</evidence>
<dbReference type="SMART" id="SM00499">
    <property type="entry name" value="AAI"/>
    <property type="match status" value="1"/>
</dbReference>
<keyword evidence="6" id="KW-1015">Disulfide bond</keyword>
<evidence type="ECO:0000256" key="9">
    <source>
        <dbReference type="SAM" id="SignalP"/>
    </source>
</evidence>
<feature type="chain" id="PRO_5043530852" description="Bifunctional inhibitor/plant lipid transfer protein/seed storage helical domain-containing protein" evidence="9">
    <location>
        <begin position="29"/>
        <end position="182"/>
    </location>
</feature>
<sequence length="182" mass="19242">MSYKNTITHTLLFITLCLQYMNPSLVSAESLPVECSTTLNALMGCLEFSTGKAADPTKQCCSEVSSMKKTKPVCLCYFIAETYNGTSPQIKELGVQVTKLIQLPSACHLANSSISQCPQLLGISPSSPAAAIFTHTNTTGPTSSSSTSSPGGVDSSGFKHEFGLFGGFIIGFVTTFLCSPLF</sequence>
<keyword evidence="12" id="KW-1185">Reference proteome</keyword>
<feature type="domain" description="Bifunctional inhibitor/plant lipid transfer protein/seed storage helical" evidence="10">
    <location>
        <begin position="35"/>
        <end position="117"/>
    </location>
</feature>
<evidence type="ECO:0000256" key="3">
    <source>
        <dbReference type="ARBA" id="ARBA00022475"/>
    </source>
</evidence>
<keyword evidence="4" id="KW-0336">GPI-anchor</keyword>
<feature type="signal peptide" evidence="9">
    <location>
        <begin position="1"/>
        <end position="28"/>
    </location>
</feature>
<evidence type="ECO:0000256" key="5">
    <source>
        <dbReference type="ARBA" id="ARBA00022729"/>
    </source>
</evidence>
<reference evidence="11" key="1">
    <citation type="submission" date="2024-03" db="EMBL/GenBank/DDBJ databases">
        <title>WGS assembly of Saponaria officinalis var. Norfolk2.</title>
        <authorList>
            <person name="Jenkins J."/>
            <person name="Shu S."/>
            <person name="Grimwood J."/>
            <person name="Barry K."/>
            <person name="Goodstein D."/>
            <person name="Schmutz J."/>
            <person name="Leebens-Mack J."/>
            <person name="Osbourn A."/>
        </authorList>
    </citation>
    <scope>NUCLEOTIDE SEQUENCE [LARGE SCALE GENOMIC DNA]</scope>
    <source>
        <strain evidence="11">JIC</strain>
    </source>
</reference>
<keyword evidence="3" id="KW-1003">Cell membrane</keyword>
<name>A0AAW1HH51_SAPOF</name>
<organism evidence="11 12">
    <name type="scientific">Saponaria officinalis</name>
    <name type="common">Common soapwort</name>
    <name type="synonym">Lychnis saponaria</name>
    <dbReference type="NCBI Taxonomy" id="3572"/>
    <lineage>
        <taxon>Eukaryota</taxon>
        <taxon>Viridiplantae</taxon>
        <taxon>Streptophyta</taxon>
        <taxon>Embryophyta</taxon>
        <taxon>Tracheophyta</taxon>
        <taxon>Spermatophyta</taxon>
        <taxon>Magnoliopsida</taxon>
        <taxon>eudicotyledons</taxon>
        <taxon>Gunneridae</taxon>
        <taxon>Pentapetalae</taxon>
        <taxon>Caryophyllales</taxon>
        <taxon>Caryophyllaceae</taxon>
        <taxon>Caryophylleae</taxon>
        <taxon>Saponaria</taxon>
    </lineage>
</organism>
<dbReference type="PANTHER" id="PTHR33044">
    <property type="entry name" value="BIFUNCTIONAL INHIBITOR/LIPID-TRANSFER PROTEIN/SEED STORAGE 2S ALBUMIN SUPERFAMILY PROTEIN-RELATED"/>
    <property type="match status" value="1"/>
</dbReference>
<proteinExistence type="inferred from homology"/>
<dbReference type="InterPro" id="IPR036312">
    <property type="entry name" value="Bifun_inhib/LTP/seed_sf"/>
</dbReference>
<evidence type="ECO:0000256" key="4">
    <source>
        <dbReference type="ARBA" id="ARBA00022622"/>
    </source>
</evidence>
<dbReference type="SUPFAM" id="SSF47699">
    <property type="entry name" value="Bifunctional inhibitor/lipid-transfer protein/seed storage 2S albumin"/>
    <property type="match status" value="1"/>
</dbReference>
<keyword evidence="7" id="KW-0325">Glycoprotein</keyword>
<dbReference type="InterPro" id="IPR043325">
    <property type="entry name" value="LTSS"/>
</dbReference>
<dbReference type="CDD" id="cd00010">
    <property type="entry name" value="AAI_LTSS"/>
    <property type="match status" value="1"/>
</dbReference>
<keyword evidence="5 9" id="KW-0732">Signal</keyword>
<evidence type="ECO:0000256" key="7">
    <source>
        <dbReference type="ARBA" id="ARBA00023180"/>
    </source>
</evidence>
<comment type="caution">
    <text evidence="11">The sequence shown here is derived from an EMBL/GenBank/DDBJ whole genome shotgun (WGS) entry which is preliminary data.</text>
</comment>